<dbReference type="AlphaFoldDB" id="A0A1I0DYB3"/>
<dbReference type="Proteomes" id="UP000199345">
    <property type="component" value="Unassembled WGS sequence"/>
</dbReference>
<sequence length="157" mass="17719">MLLFRHILLASHGTLGAIAAEDMALQICADNGMIDHLIVVPEFWQGMTGDDWLNNGVTRDQFQSYLQTELGREIDQQCQRLHRKISASACTYSSLIQFGRPDQALLQCTKKQRYDLVVLGSPRPRRMPDLMALRSTMLTKQLVTAMQTAILVAPYPK</sequence>
<keyword evidence="2" id="KW-1185">Reference proteome</keyword>
<proteinExistence type="predicted"/>
<organism evidence="1 2">
    <name type="scientific">Nitrosomonas marina</name>
    <dbReference type="NCBI Taxonomy" id="917"/>
    <lineage>
        <taxon>Bacteria</taxon>
        <taxon>Pseudomonadati</taxon>
        <taxon>Pseudomonadota</taxon>
        <taxon>Betaproteobacteria</taxon>
        <taxon>Nitrosomonadales</taxon>
        <taxon>Nitrosomonadaceae</taxon>
        <taxon>Nitrosomonas</taxon>
    </lineage>
</organism>
<evidence type="ECO:0008006" key="3">
    <source>
        <dbReference type="Google" id="ProtNLM"/>
    </source>
</evidence>
<gene>
    <name evidence="1" type="ORF">SAMN05216326_12356</name>
</gene>
<evidence type="ECO:0000313" key="2">
    <source>
        <dbReference type="Proteomes" id="UP000199345"/>
    </source>
</evidence>
<dbReference type="OrthoDB" id="6117544at2"/>
<dbReference type="InterPro" id="IPR014729">
    <property type="entry name" value="Rossmann-like_a/b/a_fold"/>
</dbReference>
<protein>
    <recommendedName>
        <fullName evidence="3">Nucleotide-binding universal stress protein, UspA family</fullName>
    </recommendedName>
</protein>
<dbReference type="RefSeq" id="WP_090659671.1">
    <property type="nucleotide sequence ID" value="NZ_FOIA01000023.1"/>
</dbReference>
<dbReference type="EMBL" id="FOIA01000023">
    <property type="protein sequence ID" value="SET37702.1"/>
    <property type="molecule type" value="Genomic_DNA"/>
</dbReference>
<name>A0A1I0DYB3_9PROT</name>
<reference evidence="2" key="1">
    <citation type="submission" date="2016-10" db="EMBL/GenBank/DDBJ databases">
        <authorList>
            <person name="Varghese N."/>
            <person name="Submissions S."/>
        </authorList>
    </citation>
    <scope>NUCLEOTIDE SEQUENCE [LARGE SCALE GENOMIC DNA]</scope>
    <source>
        <strain evidence="2">Nm71</strain>
    </source>
</reference>
<dbReference type="Gene3D" id="3.40.50.620">
    <property type="entry name" value="HUPs"/>
    <property type="match status" value="1"/>
</dbReference>
<evidence type="ECO:0000313" key="1">
    <source>
        <dbReference type="EMBL" id="SET37702.1"/>
    </source>
</evidence>
<accession>A0A1I0DYB3</accession>
<dbReference type="SUPFAM" id="SSF52402">
    <property type="entry name" value="Adenine nucleotide alpha hydrolases-like"/>
    <property type="match status" value="1"/>
</dbReference>